<evidence type="ECO:0000313" key="3">
    <source>
        <dbReference type="Proteomes" id="UP000789901"/>
    </source>
</evidence>
<dbReference type="InterPro" id="IPR011009">
    <property type="entry name" value="Kinase-like_dom_sf"/>
</dbReference>
<keyword evidence="3" id="KW-1185">Reference proteome</keyword>
<reference evidence="2 3" key="1">
    <citation type="submission" date="2021-06" db="EMBL/GenBank/DDBJ databases">
        <authorList>
            <person name="Kallberg Y."/>
            <person name="Tangrot J."/>
            <person name="Rosling A."/>
        </authorList>
    </citation>
    <scope>NUCLEOTIDE SEQUENCE [LARGE SCALE GENOMIC DNA]</scope>
    <source>
        <strain evidence="2 3">120-4 pot B 10/14</strain>
    </source>
</reference>
<dbReference type="PROSITE" id="PS50011">
    <property type="entry name" value="PROTEIN_KINASE_DOM"/>
    <property type="match status" value="1"/>
</dbReference>
<accession>A0ABN7V2G9</accession>
<dbReference type="PANTHER" id="PTHR24347">
    <property type="entry name" value="SERINE/THREONINE-PROTEIN KINASE"/>
    <property type="match status" value="1"/>
</dbReference>
<evidence type="ECO:0000259" key="1">
    <source>
        <dbReference type="PROSITE" id="PS50011"/>
    </source>
</evidence>
<dbReference type="Proteomes" id="UP000789901">
    <property type="component" value="Unassembled WGS sequence"/>
</dbReference>
<protein>
    <submittedName>
        <fullName evidence="2">34384_t:CDS:1</fullName>
    </submittedName>
</protein>
<comment type="caution">
    <text evidence="2">The sequence shown here is derived from an EMBL/GenBank/DDBJ whole genome shotgun (WGS) entry which is preliminary data.</text>
</comment>
<dbReference type="SUPFAM" id="SSF56112">
    <property type="entry name" value="Protein kinase-like (PK-like)"/>
    <property type="match status" value="1"/>
</dbReference>
<dbReference type="EMBL" id="CAJVQB010008566">
    <property type="protein sequence ID" value="CAG8720431.1"/>
    <property type="molecule type" value="Genomic_DNA"/>
</dbReference>
<dbReference type="InterPro" id="IPR000719">
    <property type="entry name" value="Prot_kinase_dom"/>
</dbReference>
<name>A0ABN7V2G9_GIGMA</name>
<sequence length="146" mass="16551">MDLVLGGGLLERIYENSSYFERDAVNIVRNITEAIAYLHDNGVIHKDLKPESILFKMNNKNSDLVITSFGLSKIINSKNFDVLTTICLNSAYVAPEVLKELEHCKPVDMWAIDIITYFLLCGNIPFGDSELMAIIQADYRFEPQEC</sequence>
<dbReference type="SMART" id="SM00220">
    <property type="entry name" value="S_TKc"/>
    <property type="match status" value="1"/>
</dbReference>
<evidence type="ECO:0000313" key="2">
    <source>
        <dbReference type="EMBL" id="CAG8720431.1"/>
    </source>
</evidence>
<gene>
    <name evidence="2" type="ORF">GMARGA_LOCUS13471</name>
</gene>
<organism evidence="2 3">
    <name type="scientific">Gigaspora margarita</name>
    <dbReference type="NCBI Taxonomy" id="4874"/>
    <lineage>
        <taxon>Eukaryota</taxon>
        <taxon>Fungi</taxon>
        <taxon>Fungi incertae sedis</taxon>
        <taxon>Mucoromycota</taxon>
        <taxon>Glomeromycotina</taxon>
        <taxon>Glomeromycetes</taxon>
        <taxon>Diversisporales</taxon>
        <taxon>Gigasporaceae</taxon>
        <taxon>Gigaspora</taxon>
    </lineage>
</organism>
<dbReference type="Pfam" id="PF00069">
    <property type="entry name" value="Pkinase"/>
    <property type="match status" value="1"/>
</dbReference>
<dbReference type="Gene3D" id="1.10.510.10">
    <property type="entry name" value="Transferase(Phosphotransferase) domain 1"/>
    <property type="match status" value="1"/>
</dbReference>
<proteinExistence type="predicted"/>
<feature type="domain" description="Protein kinase" evidence="1">
    <location>
        <begin position="1"/>
        <end position="146"/>
    </location>
</feature>